<evidence type="ECO:0000256" key="3">
    <source>
        <dbReference type="PROSITE-ProRule" id="PRU00089"/>
    </source>
</evidence>
<dbReference type="SMART" id="SM00339">
    <property type="entry name" value="FH"/>
    <property type="match status" value="1"/>
</dbReference>
<dbReference type="SUPFAM" id="SSF46785">
    <property type="entry name" value="Winged helix' DNA-binding domain"/>
    <property type="match status" value="1"/>
</dbReference>
<dbReference type="OrthoDB" id="5402974at2759"/>
<sequence length="1019" mass="110429">MFTTSSLPPAQTLPYLDTAAGWPQTGHSMNSDDYDVSSDDGSSSHLHTIAPSALQYGEEYMEDAMMMDEEESGYAALEFPDTIYFVKETSLVLGRDTKLQDWLNNHIESRRNDKLEGGDLQIDGSIASDVLNGDDRKPRSRRRQSPPAGTELGTVEGGIGRAQYRDGGIQELENGDAFLPIHTPMNEETGDVPDIGAISKQHLRLRLDEHAGWSMQVLGRNGCVINDDYYHQHDEVELQDGDNICIAGLSFYFRLPEMFDSDDDDVDIMDGIEAEGVDVDGFHNGSQARPKKKKKLNRSTSNAIESSDEEEAKVTKKVPKLVLKHGGSKEQIVDHTPSETPAAGDATGNDDDSPQKVIKKSKYPMDPNELLRKGEVLPQKRGPGRPPKNGMMSKREMKERLKMMEDERRKQNGEEAMPKSGKSGSKPKMENGDGEKKAKKRRRSTEGDDSKKSKGDGKDGPTPGPRTPSPKIEDYTPQELEKPSATYAELLYPLLQETGPLSLQEIYRHFEKKWPYYKFGCKGTGWQSSIRHTVNTNVEKGEGHFVKDSKDGKGFKWAANKNNPVPIKPSRVNNANQTPVYHGAPPNHGHPPLPHAAYGGPHNPAYQPRPYNAYSMHPPGPYPQQPMRPPPQGMQNGPHYPPRPAGPPTSQGQQPFSSPYRPDGAPPRQPSGPAPQSQQQPPPPNSNPVQQQRPPYPPPASQPYPQSSQAPPQQSAPGQASSPQASQQAGQQPPRPPYQPPPQPQSRPAGPPNAAAGSQTPVQQGGGKAQAFNGTAAPNTAQQAQGTGRPMGSAPVHNGTGTPTAGGQISHATPISRPSSTQTTPAQTGPPRRAPEASMSGLECLLRGIRPPVFDEFKKVFLEEQPGRQAETRERAERQLGQAIDWFMRNRTIDKDHESEPDEIKALIKTLKQLLMNQHQALITQRQRRQQGIANGATNSRSSTPVNGGATPSTGATVAQRHGQVQSPYAAAARTSTPGAAKTEASQTQAPPAATTGVPAAATPNTTTTAAPPAPANGS</sequence>
<evidence type="ECO:0000313" key="7">
    <source>
        <dbReference type="EMBL" id="KAB8342922.1"/>
    </source>
</evidence>
<dbReference type="GO" id="GO:0060962">
    <property type="term" value="P:regulation of ribosomal protein gene transcription by RNA polymerase II"/>
    <property type="evidence" value="ECO:0007669"/>
    <property type="project" value="InterPro"/>
</dbReference>
<feature type="compositionally biased region" description="Basic and acidic residues" evidence="4">
    <location>
        <begin position="444"/>
        <end position="459"/>
    </location>
</feature>
<evidence type="ECO:0000256" key="2">
    <source>
        <dbReference type="ARBA" id="ARBA00023242"/>
    </source>
</evidence>
<feature type="compositionally biased region" description="Polar residues" evidence="4">
    <location>
        <begin position="922"/>
        <end position="967"/>
    </location>
</feature>
<dbReference type="Pfam" id="PF00250">
    <property type="entry name" value="Forkhead"/>
    <property type="match status" value="1"/>
</dbReference>
<dbReference type="AlphaFoldDB" id="A0A5N6KST5"/>
<comment type="caution">
    <text evidence="7">The sequence shown here is derived from an EMBL/GenBank/DDBJ whole genome shotgun (WGS) entry which is preliminary data.</text>
</comment>
<organism evidence="7 8">
    <name type="scientific">Carpinus fangiana</name>
    <dbReference type="NCBI Taxonomy" id="176857"/>
    <lineage>
        <taxon>Eukaryota</taxon>
        <taxon>Viridiplantae</taxon>
        <taxon>Streptophyta</taxon>
        <taxon>Embryophyta</taxon>
        <taxon>Tracheophyta</taxon>
        <taxon>Spermatophyta</taxon>
        <taxon>Magnoliopsida</taxon>
        <taxon>eudicotyledons</taxon>
        <taxon>Gunneridae</taxon>
        <taxon>Pentapetalae</taxon>
        <taxon>rosids</taxon>
        <taxon>fabids</taxon>
        <taxon>Fagales</taxon>
        <taxon>Betulaceae</taxon>
        <taxon>Carpinus</taxon>
    </lineage>
</organism>
<comment type="subcellular location">
    <subcellularLocation>
        <location evidence="3">Nucleus</location>
    </subcellularLocation>
</comment>
<feature type="compositionally biased region" description="Low complexity" evidence="4">
    <location>
        <begin position="990"/>
        <end position="1011"/>
    </location>
</feature>
<dbReference type="Gene3D" id="1.10.10.10">
    <property type="entry name" value="Winged helix-like DNA-binding domain superfamily/Winged helix DNA-binding domain"/>
    <property type="match status" value="1"/>
</dbReference>
<accession>A0A5N6KST5</accession>
<feature type="region of interest" description="Disordered" evidence="4">
    <location>
        <begin position="125"/>
        <end position="159"/>
    </location>
</feature>
<dbReference type="Gene3D" id="2.60.200.20">
    <property type="match status" value="1"/>
</dbReference>
<dbReference type="PROSITE" id="PS50039">
    <property type="entry name" value="FORK_HEAD_3"/>
    <property type="match status" value="1"/>
</dbReference>
<dbReference type="PANTHER" id="PTHR21712">
    <property type="entry name" value="PRE-RRNA-PROCESSING PROTEIN FHL1"/>
    <property type="match status" value="1"/>
</dbReference>
<dbReference type="InterPro" id="IPR030456">
    <property type="entry name" value="TF_fork_head_CS_2"/>
</dbReference>
<feature type="compositionally biased region" description="Pro residues" evidence="4">
    <location>
        <begin position="618"/>
        <end position="632"/>
    </location>
</feature>
<feature type="compositionally biased region" description="Basic and acidic residues" evidence="4">
    <location>
        <begin position="471"/>
        <end position="482"/>
    </location>
</feature>
<dbReference type="InterPro" id="IPR001766">
    <property type="entry name" value="Fork_head_dom"/>
</dbReference>
<dbReference type="PROSITE" id="PS00658">
    <property type="entry name" value="FORK_HEAD_2"/>
    <property type="match status" value="1"/>
</dbReference>
<dbReference type="GO" id="GO:0005634">
    <property type="term" value="C:nucleus"/>
    <property type="evidence" value="ECO:0007669"/>
    <property type="project" value="UniProtKB-SubCell"/>
</dbReference>
<name>A0A5N6KST5_9ROSI</name>
<feature type="compositionally biased region" description="Basic and acidic residues" evidence="4">
    <location>
        <begin position="393"/>
        <end position="417"/>
    </location>
</feature>
<feature type="compositionally biased region" description="Pro residues" evidence="4">
    <location>
        <begin position="733"/>
        <end position="751"/>
    </location>
</feature>
<dbReference type="InterPro" id="IPR036390">
    <property type="entry name" value="WH_DNA-bd_sf"/>
</dbReference>
<proteinExistence type="predicted"/>
<keyword evidence="8" id="KW-1185">Reference proteome</keyword>
<dbReference type="Proteomes" id="UP000327013">
    <property type="component" value="Unassembled WGS sequence"/>
</dbReference>
<gene>
    <name evidence="7" type="ORF">FH972_022519</name>
</gene>
<evidence type="ECO:0000259" key="5">
    <source>
        <dbReference type="PROSITE" id="PS50006"/>
    </source>
</evidence>
<dbReference type="PROSITE" id="PS50006">
    <property type="entry name" value="FHA_DOMAIN"/>
    <property type="match status" value="1"/>
</dbReference>
<evidence type="ECO:0000259" key="6">
    <source>
        <dbReference type="PROSITE" id="PS50039"/>
    </source>
</evidence>
<feature type="compositionally biased region" description="Basic and acidic residues" evidence="4">
    <location>
        <begin position="427"/>
        <end position="436"/>
    </location>
</feature>
<feature type="region of interest" description="Disordered" evidence="4">
    <location>
        <begin position="278"/>
        <end position="482"/>
    </location>
</feature>
<dbReference type="EMBL" id="VIBQ01000012">
    <property type="protein sequence ID" value="KAB8342922.1"/>
    <property type="molecule type" value="Genomic_DNA"/>
</dbReference>
<evidence type="ECO:0000256" key="1">
    <source>
        <dbReference type="ARBA" id="ARBA00023125"/>
    </source>
</evidence>
<dbReference type="GO" id="GO:0043565">
    <property type="term" value="F:sequence-specific DNA binding"/>
    <property type="evidence" value="ECO:0007669"/>
    <property type="project" value="InterPro"/>
</dbReference>
<feature type="compositionally biased region" description="Basic and acidic residues" evidence="4">
    <location>
        <begin position="327"/>
        <end position="337"/>
    </location>
</feature>
<feature type="compositionally biased region" description="Pro residues" evidence="4">
    <location>
        <begin position="664"/>
        <end position="673"/>
    </location>
</feature>
<feature type="compositionally biased region" description="Low complexity" evidence="4">
    <location>
        <begin position="970"/>
        <end position="981"/>
    </location>
</feature>
<dbReference type="Pfam" id="PF00498">
    <property type="entry name" value="FHA"/>
    <property type="match status" value="1"/>
</dbReference>
<evidence type="ECO:0000313" key="8">
    <source>
        <dbReference type="Proteomes" id="UP000327013"/>
    </source>
</evidence>
<dbReference type="InterPro" id="IPR045178">
    <property type="entry name" value="Fhl1/FHA1"/>
</dbReference>
<dbReference type="SUPFAM" id="SSF49879">
    <property type="entry name" value="SMAD/FHA domain"/>
    <property type="match status" value="1"/>
</dbReference>
<dbReference type="PANTHER" id="PTHR21712:SF29">
    <property type="entry name" value="PRE-RRNA-PROCESSING PROTEIN FHL1"/>
    <property type="match status" value="1"/>
</dbReference>
<protein>
    <recommendedName>
        <fullName evidence="9">Fork-head domain-containing protein</fullName>
    </recommendedName>
</protein>
<feature type="compositionally biased region" description="Low complexity" evidence="4">
    <location>
        <begin position="703"/>
        <end position="732"/>
    </location>
</feature>
<keyword evidence="2 3" id="KW-0539">Nucleus</keyword>
<feature type="compositionally biased region" description="Polar residues" evidence="4">
    <location>
        <begin position="772"/>
        <end position="786"/>
    </location>
</feature>
<feature type="compositionally biased region" description="Polar residues" evidence="4">
    <location>
        <begin position="799"/>
        <end position="827"/>
    </location>
</feature>
<reference evidence="7 8" key="1">
    <citation type="submission" date="2019-06" db="EMBL/GenBank/DDBJ databases">
        <title>A chromosomal-level reference genome of Carpinus fangiana (Coryloideae, Betulaceae).</title>
        <authorList>
            <person name="Yang X."/>
            <person name="Wang Z."/>
            <person name="Zhang L."/>
            <person name="Hao G."/>
            <person name="Liu J."/>
            <person name="Yang Y."/>
        </authorList>
    </citation>
    <scope>NUCLEOTIDE SEQUENCE [LARGE SCALE GENOMIC DNA]</scope>
    <source>
        <strain evidence="7">Cfa_2016G</strain>
        <tissue evidence="7">Leaf</tissue>
    </source>
</reference>
<feature type="region of interest" description="Disordered" evidence="4">
    <location>
        <begin position="552"/>
        <end position="840"/>
    </location>
</feature>
<keyword evidence="1 3" id="KW-0238">DNA-binding</keyword>
<dbReference type="InterPro" id="IPR008984">
    <property type="entry name" value="SMAD_FHA_dom_sf"/>
</dbReference>
<evidence type="ECO:0008006" key="9">
    <source>
        <dbReference type="Google" id="ProtNLM"/>
    </source>
</evidence>
<feature type="DNA-binding region" description="Fork-head" evidence="3">
    <location>
        <begin position="482"/>
        <end position="562"/>
    </location>
</feature>
<evidence type="ECO:0000256" key="4">
    <source>
        <dbReference type="SAM" id="MobiDB-lite"/>
    </source>
</evidence>
<dbReference type="InterPro" id="IPR000253">
    <property type="entry name" value="FHA_dom"/>
</dbReference>
<feature type="domain" description="FHA" evidence="5">
    <location>
        <begin position="198"/>
        <end position="230"/>
    </location>
</feature>
<dbReference type="InterPro" id="IPR036388">
    <property type="entry name" value="WH-like_DNA-bd_sf"/>
</dbReference>
<feature type="region of interest" description="Disordered" evidence="4">
    <location>
        <begin position="922"/>
        <end position="1019"/>
    </location>
</feature>
<dbReference type="GO" id="GO:0003700">
    <property type="term" value="F:DNA-binding transcription factor activity"/>
    <property type="evidence" value="ECO:0007669"/>
    <property type="project" value="InterPro"/>
</dbReference>
<feature type="region of interest" description="Disordered" evidence="4">
    <location>
        <begin position="24"/>
        <end position="46"/>
    </location>
</feature>
<feature type="domain" description="Fork-head" evidence="6">
    <location>
        <begin position="482"/>
        <end position="562"/>
    </location>
</feature>